<dbReference type="Gene3D" id="1.20.120.1870">
    <property type="entry name" value="Fic/DOC protein, Fido domain"/>
    <property type="match status" value="1"/>
</dbReference>
<dbReference type="Pfam" id="PF02661">
    <property type="entry name" value="Fic"/>
    <property type="match status" value="1"/>
</dbReference>
<comment type="caution">
    <text evidence="2">The sequence shown here is derived from an EMBL/GenBank/DDBJ whole genome shotgun (WGS) entry which is preliminary data.</text>
</comment>
<feature type="domain" description="Fido" evidence="1">
    <location>
        <begin position="5"/>
        <end position="118"/>
    </location>
</feature>
<dbReference type="PROSITE" id="PS51459">
    <property type="entry name" value="FIDO"/>
    <property type="match status" value="1"/>
</dbReference>
<evidence type="ECO:0000313" key="2">
    <source>
        <dbReference type="EMBL" id="GAA3631321.1"/>
    </source>
</evidence>
<gene>
    <name evidence="2" type="ORF">GCM10022236_37370</name>
</gene>
<dbReference type="EMBL" id="BAABAB010000028">
    <property type="protein sequence ID" value="GAA3631321.1"/>
    <property type="molecule type" value="Genomic_DNA"/>
</dbReference>
<dbReference type="Proteomes" id="UP001501490">
    <property type="component" value="Unassembled WGS sequence"/>
</dbReference>
<evidence type="ECO:0000313" key="3">
    <source>
        <dbReference type="Proteomes" id="UP001501490"/>
    </source>
</evidence>
<dbReference type="PANTHER" id="PTHR39426">
    <property type="entry name" value="HOMOLOGY TO DEATH-ON-CURING PROTEIN OF PHAGE P1"/>
    <property type="match status" value="1"/>
</dbReference>
<dbReference type="NCBIfam" id="TIGR01550">
    <property type="entry name" value="DOC_P1"/>
    <property type="match status" value="1"/>
</dbReference>
<dbReference type="PANTHER" id="PTHR39426:SF1">
    <property type="entry name" value="HOMOLOGY TO DEATH-ON-CURING PROTEIN OF PHAGE P1"/>
    <property type="match status" value="1"/>
</dbReference>
<evidence type="ECO:0000259" key="1">
    <source>
        <dbReference type="PROSITE" id="PS51459"/>
    </source>
</evidence>
<dbReference type="InterPro" id="IPR003812">
    <property type="entry name" value="Fido"/>
</dbReference>
<name>A0ABP7AFW9_9ACTN</name>
<dbReference type="InterPro" id="IPR053737">
    <property type="entry name" value="Type_II_TA_Toxin"/>
</dbReference>
<keyword evidence="3" id="KW-1185">Reference proteome</keyword>
<dbReference type="InterPro" id="IPR006440">
    <property type="entry name" value="Doc"/>
</dbReference>
<dbReference type="RefSeq" id="WP_344807386.1">
    <property type="nucleotide sequence ID" value="NZ_BAABAB010000028.1"/>
</dbReference>
<accession>A0ABP7AFW9</accession>
<reference evidence="3" key="1">
    <citation type="journal article" date="2019" name="Int. J. Syst. Evol. Microbiol.">
        <title>The Global Catalogue of Microorganisms (GCM) 10K type strain sequencing project: providing services to taxonomists for standard genome sequencing and annotation.</title>
        <authorList>
            <consortium name="The Broad Institute Genomics Platform"/>
            <consortium name="The Broad Institute Genome Sequencing Center for Infectious Disease"/>
            <person name="Wu L."/>
            <person name="Ma J."/>
        </authorList>
    </citation>
    <scope>NUCLEOTIDE SEQUENCE [LARGE SCALE GENOMIC DNA]</scope>
    <source>
        <strain evidence="3">JCM 16929</strain>
    </source>
</reference>
<organism evidence="2 3">
    <name type="scientific">Microlunatus ginsengisoli</name>
    <dbReference type="NCBI Taxonomy" id="363863"/>
    <lineage>
        <taxon>Bacteria</taxon>
        <taxon>Bacillati</taxon>
        <taxon>Actinomycetota</taxon>
        <taxon>Actinomycetes</taxon>
        <taxon>Propionibacteriales</taxon>
        <taxon>Propionibacteriaceae</taxon>
        <taxon>Microlunatus</taxon>
    </lineage>
</organism>
<sequence>MVDYLSLDDALDIVEQLRVGPVRDTGLLASAVARPRTTVFGADAYPTLVDKAAALLHSVARNHALVDGNKRLSWVLTRTFLRLNGLDLRIEVDDAERLVVGVAAGRLEAAEVAGVLADHLLVTDE</sequence>
<proteinExistence type="predicted"/>
<protein>
    <submittedName>
        <fullName evidence="2">Type II toxin-antitoxin system death-on-curing family toxin</fullName>
    </submittedName>
</protein>